<comment type="caution">
    <text evidence="1">The sequence shown here is derived from an EMBL/GenBank/DDBJ whole genome shotgun (WGS) entry which is preliminary data.</text>
</comment>
<keyword evidence="2" id="KW-1185">Reference proteome</keyword>
<accession>A0AAV5FZF3</accession>
<reference evidence="1" key="2">
    <citation type="submission" date="2021-12" db="EMBL/GenBank/DDBJ databases">
        <title>Resequencing data analysis of finger millet.</title>
        <authorList>
            <person name="Hatakeyama M."/>
            <person name="Aluri S."/>
            <person name="Balachadran M.T."/>
            <person name="Sivarajan S.R."/>
            <person name="Poveda L."/>
            <person name="Shimizu-Inatsugi R."/>
            <person name="Schlapbach R."/>
            <person name="Sreeman S.M."/>
            <person name="Shimizu K.K."/>
        </authorList>
    </citation>
    <scope>NUCLEOTIDE SEQUENCE</scope>
</reference>
<proteinExistence type="predicted"/>
<organism evidence="1 2">
    <name type="scientific">Eleusine coracana subsp. coracana</name>
    <dbReference type="NCBI Taxonomy" id="191504"/>
    <lineage>
        <taxon>Eukaryota</taxon>
        <taxon>Viridiplantae</taxon>
        <taxon>Streptophyta</taxon>
        <taxon>Embryophyta</taxon>
        <taxon>Tracheophyta</taxon>
        <taxon>Spermatophyta</taxon>
        <taxon>Magnoliopsida</taxon>
        <taxon>Liliopsida</taxon>
        <taxon>Poales</taxon>
        <taxon>Poaceae</taxon>
        <taxon>PACMAD clade</taxon>
        <taxon>Chloridoideae</taxon>
        <taxon>Cynodonteae</taxon>
        <taxon>Eleusininae</taxon>
        <taxon>Eleusine</taxon>
    </lineage>
</organism>
<gene>
    <name evidence="1" type="primary">gn00378</name>
    <name evidence="1" type="ORF">PR202_gn00378</name>
</gene>
<evidence type="ECO:0000313" key="2">
    <source>
        <dbReference type="Proteomes" id="UP001054889"/>
    </source>
</evidence>
<dbReference type="EMBL" id="BQKI01000199">
    <property type="protein sequence ID" value="GJN41054.1"/>
    <property type="molecule type" value="Genomic_DNA"/>
</dbReference>
<sequence length="75" mass="8700">MIDSFIKAVEAEPGMTYGRLLSAIRARIRDGHGDRRLRGRLGSFVRRIIMSSREILEPQLCSSEMFDIYRKPFLL</sequence>
<dbReference type="Proteomes" id="UP001054889">
    <property type="component" value="Unassembled WGS sequence"/>
</dbReference>
<protein>
    <submittedName>
        <fullName evidence="1">Uncharacterized protein</fullName>
    </submittedName>
</protein>
<name>A0AAV5FZF3_ELECO</name>
<evidence type="ECO:0000313" key="1">
    <source>
        <dbReference type="EMBL" id="GJN41054.1"/>
    </source>
</evidence>
<dbReference type="AlphaFoldDB" id="A0AAV5FZF3"/>
<reference evidence="1" key="1">
    <citation type="journal article" date="2018" name="DNA Res.">
        <title>Multiple hybrid de novo genome assembly of finger millet, an orphan allotetraploid crop.</title>
        <authorList>
            <person name="Hatakeyama M."/>
            <person name="Aluri S."/>
            <person name="Balachadran M.T."/>
            <person name="Sivarajan S.R."/>
            <person name="Patrignani A."/>
            <person name="Gruter S."/>
            <person name="Poveda L."/>
            <person name="Shimizu-Inatsugi R."/>
            <person name="Baeten J."/>
            <person name="Francoijs K.J."/>
            <person name="Nataraja K.N."/>
            <person name="Reddy Y.A.N."/>
            <person name="Phadnis S."/>
            <person name="Ravikumar R.L."/>
            <person name="Schlapbach R."/>
            <person name="Sreeman S.M."/>
            <person name="Shimizu K.K."/>
        </authorList>
    </citation>
    <scope>NUCLEOTIDE SEQUENCE</scope>
</reference>